<comment type="caution">
    <text evidence="3">The sequence shown here is derived from an EMBL/GenBank/DDBJ whole genome shotgun (WGS) entry which is preliminary data.</text>
</comment>
<dbReference type="Gene3D" id="3.10.310.10">
    <property type="entry name" value="Diaminopimelate Epimerase, Chain A, domain 1"/>
    <property type="match status" value="2"/>
</dbReference>
<dbReference type="AlphaFoldDB" id="A0A3N0VLR2"/>
<evidence type="ECO:0000256" key="2">
    <source>
        <dbReference type="PIRSR" id="PIRSR016184-1"/>
    </source>
</evidence>
<dbReference type="SUPFAM" id="SSF54506">
    <property type="entry name" value="Diaminopimelate epimerase-like"/>
    <property type="match status" value="1"/>
</dbReference>
<dbReference type="GO" id="GO:0005737">
    <property type="term" value="C:cytoplasm"/>
    <property type="evidence" value="ECO:0007669"/>
    <property type="project" value="TreeGrafter"/>
</dbReference>
<dbReference type="PANTHER" id="PTHR13774:SF32">
    <property type="entry name" value="ANTISENSE-ENHANCING SEQUENCE 1"/>
    <property type="match status" value="1"/>
</dbReference>
<accession>A0A3N0VLR2</accession>
<sequence length="301" mass="31700">MSSLAFHTLDVFTERAYSGNPLAVVLDADGLKDWQMQRIASEFNLSETVFVCKPRTPGALATARIFTPARELPFAGHPTVGCACLLADLGLVPAGDARLVLDEGVGPVAVELRQEAGKPWFAQLTAAVAPETRPWDGDFAELAAVLGLAPEALGGEAEVPRQASCGNPFLIVPLKQPELLAAISFDAQRARALLAGGWAHAIHVYARGYEDGELRARMFAPDLGVAEDPATGSAAVALAGALALEAPQPEADLRWTIQQGVEMGRPSQLYAEASKRGGKVIAVRVGGYAVRISEGCIRVPA</sequence>
<name>A0A3N0VLR2_9GAMM</name>
<dbReference type="NCBIfam" id="TIGR00654">
    <property type="entry name" value="PhzF_family"/>
    <property type="match status" value="1"/>
</dbReference>
<dbReference type="GO" id="GO:0016853">
    <property type="term" value="F:isomerase activity"/>
    <property type="evidence" value="ECO:0007669"/>
    <property type="project" value="TreeGrafter"/>
</dbReference>
<evidence type="ECO:0000313" key="4">
    <source>
        <dbReference type="Proteomes" id="UP000282106"/>
    </source>
</evidence>
<gene>
    <name evidence="3" type="ORF">ED208_04100</name>
</gene>
<proteinExistence type="inferred from homology"/>
<dbReference type="Pfam" id="PF02567">
    <property type="entry name" value="PhzC-PhzF"/>
    <property type="match status" value="1"/>
</dbReference>
<evidence type="ECO:0000313" key="3">
    <source>
        <dbReference type="EMBL" id="ROH93713.1"/>
    </source>
</evidence>
<protein>
    <submittedName>
        <fullName evidence="3">PhzF family phenazine biosynthesis protein</fullName>
    </submittedName>
</protein>
<dbReference type="Proteomes" id="UP000282106">
    <property type="component" value="Unassembled WGS sequence"/>
</dbReference>
<dbReference type="PANTHER" id="PTHR13774">
    <property type="entry name" value="PHENAZINE BIOSYNTHESIS PROTEIN"/>
    <property type="match status" value="1"/>
</dbReference>
<dbReference type="InterPro" id="IPR003719">
    <property type="entry name" value="Phenazine_PhzF-like"/>
</dbReference>
<dbReference type="FunCoup" id="A0A3N0VLR2">
    <property type="interactions" value="418"/>
</dbReference>
<dbReference type="InParanoid" id="A0A3N0VLR2"/>
<comment type="similarity">
    <text evidence="1">Belongs to the PhzF family.</text>
</comment>
<dbReference type="PIRSF" id="PIRSF016184">
    <property type="entry name" value="PhzC_PhzF"/>
    <property type="match status" value="1"/>
</dbReference>
<reference evidence="3 4" key="1">
    <citation type="submission" date="2018-10" db="EMBL/GenBank/DDBJ databases">
        <authorList>
            <person name="Chen W.-M."/>
        </authorList>
    </citation>
    <scope>NUCLEOTIDE SEQUENCE [LARGE SCALE GENOMIC DNA]</scope>
    <source>
        <strain evidence="3 4">THS-13</strain>
    </source>
</reference>
<evidence type="ECO:0000256" key="1">
    <source>
        <dbReference type="ARBA" id="ARBA00008270"/>
    </source>
</evidence>
<dbReference type="EMBL" id="RJVO01000001">
    <property type="protein sequence ID" value="ROH93713.1"/>
    <property type="molecule type" value="Genomic_DNA"/>
</dbReference>
<dbReference type="RefSeq" id="WP_123210568.1">
    <property type="nucleotide sequence ID" value="NZ_RJVO01000001.1"/>
</dbReference>
<feature type="active site" evidence="2">
    <location>
        <position position="47"/>
    </location>
</feature>
<keyword evidence="4" id="KW-1185">Reference proteome</keyword>
<organism evidence="3 4">
    <name type="scientific">Stagnimonas aquatica</name>
    <dbReference type="NCBI Taxonomy" id="2689987"/>
    <lineage>
        <taxon>Bacteria</taxon>
        <taxon>Pseudomonadati</taxon>
        <taxon>Pseudomonadota</taxon>
        <taxon>Gammaproteobacteria</taxon>
        <taxon>Nevskiales</taxon>
        <taxon>Nevskiaceae</taxon>
        <taxon>Stagnimonas</taxon>
    </lineage>
</organism>